<dbReference type="Proteomes" id="UP000770785">
    <property type="component" value="Unassembled WGS sequence"/>
</dbReference>
<protein>
    <submittedName>
        <fullName evidence="1">Uncharacterized protein</fullName>
    </submittedName>
</protein>
<dbReference type="RefSeq" id="WP_168039095.1">
    <property type="nucleotide sequence ID" value="NZ_JAATJH010000006.1"/>
</dbReference>
<dbReference type="Pfam" id="PF19652">
    <property type="entry name" value="DUF6155"/>
    <property type="match status" value="1"/>
</dbReference>
<organism evidence="1 2">
    <name type="scientific">Neolewinella antarctica</name>
    <dbReference type="NCBI Taxonomy" id="442734"/>
    <lineage>
        <taxon>Bacteria</taxon>
        <taxon>Pseudomonadati</taxon>
        <taxon>Bacteroidota</taxon>
        <taxon>Saprospiria</taxon>
        <taxon>Saprospirales</taxon>
        <taxon>Lewinellaceae</taxon>
        <taxon>Neolewinella</taxon>
    </lineage>
</organism>
<evidence type="ECO:0000313" key="1">
    <source>
        <dbReference type="EMBL" id="NJC27720.1"/>
    </source>
</evidence>
<accession>A0ABX0XEJ9</accession>
<dbReference type="InterPro" id="IPR046153">
    <property type="entry name" value="DUF6155"/>
</dbReference>
<reference evidence="1 2" key="1">
    <citation type="submission" date="2020-03" db="EMBL/GenBank/DDBJ databases">
        <title>Genomic Encyclopedia of Type Strains, Phase IV (KMG-IV): sequencing the most valuable type-strain genomes for metagenomic binning, comparative biology and taxonomic classification.</title>
        <authorList>
            <person name="Goeker M."/>
        </authorList>
    </citation>
    <scope>NUCLEOTIDE SEQUENCE [LARGE SCALE GENOMIC DNA]</scope>
    <source>
        <strain evidence="1 2">DSM 105096</strain>
    </source>
</reference>
<name>A0ABX0XEJ9_9BACT</name>
<keyword evidence="2" id="KW-1185">Reference proteome</keyword>
<dbReference type="EMBL" id="JAATJH010000006">
    <property type="protein sequence ID" value="NJC27720.1"/>
    <property type="molecule type" value="Genomic_DNA"/>
</dbReference>
<gene>
    <name evidence="1" type="ORF">GGR27_003238</name>
</gene>
<proteinExistence type="predicted"/>
<comment type="caution">
    <text evidence="1">The sequence shown here is derived from an EMBL/GenBank/DDBJ whole genome shotgun (WGS) entry which is preliminary data.</text>
</comment>
<evidence type="ECO:0000313" key="2">
    <source>
        <dbReference type="Proteomes" id="UP000770785"/>
    </source>
</evidence>
<sequence>MKKDFNRLLKEIDADDMREELRVLYDRFPVVREYYKMELGESTKAVVDKYKADLRKAFFSSKRRVSRRGRSESKKVLKAFSLVSIHPRDLVELYFYRAEVMAEAVVHYRIENDSFLLATVKAFEEALVLAEKELLIESYHPQIEQLSQYFGDHVRYGDYSFWPLFREYFGEG</sequence>